<keyword evidence="3" id="KW-1185">Reference proteome</keyword>
<proteinExistence type="predicted"/>
<keyword evidence="1" id="KW-0812">Transmembrane</keyword>
<feature type="transmembrane region" description="Helical" evidence="1">
    <location>
        <begin position="174"/>
        <end position="193"/>
    </location>
</feature>
<feature type="transmembrane region" description="Helical" evidence="1">
    <location>
        <begin position="141"/>
        <end position="162"/>
    </location>
</feature>
<dbReference type="OrthoDB" id="8582979at2"/>
<dbReference type="InterPro" id="IPR010390">
    <property type="entry name" value="ABC-2_transporter-like"/>
</dbReference>
<feature type="transmembrane region" description="Helical" evidence="1">
    <location>
        <begin position="59"/>
        <end position="77"/>
    </location>
</feature>
<sequence>MFFLKAVQTNIKLFFQYRKSFLISIAIHPFILLVNIFLYRSIFAHNGSDQIKGYTLTEMIWYTAGITFVWIFIWNFAERRISDYIITGDLSIHLLKPINIFWFELSSAAALRITGIALEFIPDLIIYSLIYPPDFLTVLSLLKFVSVCLLSFFLFFLINYLIGMTAFVFKSNSGLNEFVYICMNLLGGGLIPLDFYPAWLQRICDFLPFKYIFYYPIQIFLNKDSVSSIQEWGYIVLGQLGWIAGGYTLCYVLWKLAIRKFCAAGG</sequence>
<evidence type="ECO:0000313" key="3">
    <source>
        <dbReference type="Proteomes" id="UP000256869"/>
    </source>
</evidence>
<dbReference type="Proteomes" id="UP000256869">
    <property type="component" value="Unassembled WGS sequence"/>
</dbReference>
<dbReference type="PANTHER" id="PTHR36832">
    <property type="entry name" value="SLR1174 PROTEIN-RELATED"/>
    <property type="match status" value="1"/>
</dbReference>
<keyword evidence="1" id="KW-0472">Membrane</keyword>
<dbReference type="Pfam" id="PF06182">
    <property type="entry name" value="ABC2_membrane_6"/>
    <property type="match status" value="1"/>
</dbReference>
<feature type="transmembrane region" description="Helical" evidence="1">
    <location>
        <begin position="21"/>
        <end position="39"/>
    </location>
</feature>
<comment type="caution">
    <text evidence="2">The sequence shown here is derived from an EMBL/GenBank/DDBJ whole genome shotgun (WGS) entry which is preliminary data.</text>
</comment>
<organism evidence="2 3">
    <name type="scientific">Cohnella lupini</name>
    <dbReference type="NCBI Taxonomy" id="1294267"/>
    <lineage>
        <taxon>Bacteria</taxon>
        <taxon>Bacillati</taxon>
        <taxon>Bacillota</taxon>
        <taxon>Bacilli</taxon>
        <taxon>Bacillales</taxon>
        <taxon>Paenibacillaceae</taxon>
        <taxon>Cohnella</taxon>
    </lineage>
</organism>
<dbReference type="RefSeq" id="WP_115992455.1">
    <property type="nucleotide sequence ID" value="NZ_QRDY01000004.1"/>
</dbReference>
<feature type="transmembrane region" description="Helical" evidence="1">
    <location>
        <begin position="232"/>
        <end position="254"/>
    </location>
</feature>
<accession>A0A3D9IN84</accession>
<dbReference type="EMBL" id="QRDY01000004">
    <property type="protein sequence ID" value="RED63168.1"/>
    <property type="molecule type" value="Genomic_DNA"/>
</dbReference>
<gene>
    <name evidence="2" type="ORF">DFP95_104162</name>
</gene>
<evidence type="ECO:0000256" key="1">
    <source>
        <dbReference type="SAM" id="Phobius"/>
    </source>
</evidence>
<name>A0A3D9IN84_9BACL</name>
<protein>
    <submittedName>
        <fullName evidence="2">ABC-2 type transport system permease protein</fullName>
    </submittedName>
</protein>
<dbReference type="AlphaFoldDB" id="A0A3D9IN84"/>
<keyword evidence="1" id="KW-1133">Transmembrane helix</keyword>
<evidence type="ECO:0000313" key="2">
    <source>
        <dbReference type="EMBL" id="RED63168.1"/>
    </source>
</evidence>
<dbReference type="PANTHER" id="PTHR36832:SF1">
    <property type="entry name" value="SLR1174 PROTEIN"/>
    <property type="match status" value="1"/>
</dbReference>
<feature type="transmembrane region" description="Helical" evidence="1">
    <location>
        <begin position="98"/>
        <end position="121"/>
    </location>
</feature>
<reference evidence="2 3" key="1">
    <citation type="submission" date="2018-07" db="EMBL/GenBank/DDBJ databases">
        <title>Genomic Encyclopedia of Type Strains, Phase III (KMG-III): the genomes of soil and plant-associated and newly described type strains.</title>
        <authorList>
            <person name="Whitman W."/>
        </authorList>
    </citation>
    <scope>NUCLEOTIDE SEQUENCE [LARGE SCALE GENOMIC DNA]</scope>
    <source>
        <strain evidence="2 3">CECT 8236</strain>
    </source>
</reference>